<reference evidence="2 3" key="1">
    <citation type="submission" date="2015-12" db="EMBL/GenBank/DDBJ databases">
        <title>Complete Genome Sequence of the Pseudomonas putida phage YMC11/06/C171_PPU_BP.</title>
        <authorList>
            <person name="Jeon J."/>
            <person name="Yong D."/>
            <person name="Lee K."/>
        </authorList>
    </citation>
    <scope>NUCLEOTIDE SEQUENCE [LARGE SCALE GENOMIC DNA]</scope>
</reference>
<protein>
    <recommendedName>
        <fullName evidence="4">Exonuclease</fullName>
    </recommendedName>
</protein>
<feature type="compositionally biased region" description="Polar residues" evidence="1">
    <location>
        <begin position="314"/>
        <end position="325"/>
    </location>
</feature>
<dbReference type="KEGG" id="vg:28802007"/>
<evidence type="ECO:0000313" key="3">
    <source>
        <dbReference type="Proteomes" id="UP000201907"/>
    </source>
</evidence>
<proteinExistence type="predicted"/>
<evidence type="ECO:0000256" key="1">
    <source>
        <dbReference type="SAM" id="MobiDB-lite"/>
    </source>
</evidence>
<feature type="region of interest" description="Disordered" evidence="1">
    <location>
        <begin position="304"/>
        <end position="334"/>
    </location>
</feature>
<keyword evidence="3" id="KW-1185">Reference proteome</keyword>
<evidence type="ECO:0000313" key="2">
    <source>
        <dbReference type="EMBL" id="AMO43656.1"/>
    </source>
</evidence>
<sequence length="334" mass="38146">MSDLTSLLEGLPSQFERSVSGRTLILDADFPAYEASATVKKLPTALTRFQTLVETEVFLTSSMDVQVHLTPRGCTKCRRYDYPTAKPYQGNREGKAKPPLLEPLRMAIPSHPWPEHWSTFAWRDREADDGMMMHSFALGANGLVCSGDKDLCLTPHPYWIIDEGRVDIIKDRFGWIKRKEWDKDWKIVGHGTKFFWCQMLMGDPADNVQGILRWYGKKCGKQGAWEIMHEIDNEDEAANLVLQAYADAGQDFLAEAQCLWLRRSLDDCAFKYLSELDLKPQLREWMGMLHDYHGQYLAAIDEQKEFERGEDQSSEGSGTEASGNPSGIRLPWED</sequence>
<name>A0A127KP37_9CAUD</name>
<dbReference type="GeneID" id="28802007"/>
<dbReference type="Proteomes" id="UP000201907">
    <property type="component" value="Segment"/>
</dbReference>
<dbReference type="EMBL" id="KU310944">
    <property type="protein sequence ID" value="AMO43656.1"/>
    <property type="molecule type" value="Genomic_DNA"/>
</dbReference>
<dbReference type="OrthoDB" id="6588at10239"/>
<organism evidence="2 3">
    <name type="scientific">Pseudomonas phage YMC11/06/C171_PPU_BP</name>
    <dbReference type="NCBI Taxonomy" id="1777063"/>
    <lineage>
        <taxon>Viruses</taxon>
        <taxon>Duplodnaviria</taxon>
        <taxon>Heunggongvirae</taxon>
        <taxon>Uroviricota</taxon>
        <taxon>Caudoviricetes</taxon>
        <taxon>Autographivirales</taxon>
        <taxon>Autoscriptoviridae</taxon>
        <taxon>Corkvirinae</taxon>
        <taxon>Kantovirus</taxon>
        <taxon>Kantovirus C171</taxon>
    </lineage>
</organism>
<evidence type="ECO:0008006" key="4">
    <source>
        <dbReference type="Google" id="ProtNLM"/>
    </source>
</evidence>
<dbReference type="RefSeq" id="YP_009275050.1">
    <property type="nucleotide sequence ID" value="NC_030923.1"/>
</dbReference>
<gene>
    <name evidence="2" type="ORF">C171_00320</name>
</gene>
<accession>A0A127KP37</accession>